<organism evidence="1 2">
    <name type="scientific">Mesorhizobium ventifaucium</name>
    <dbReference type="NCBI Taxonomy" id="666020"/>
    <lineage>
        <taxon>Bacteria</taxon>
        <taxon>Pseudomonadati</taxon>
        <taxon>Pseudomonadota</taxon>
        <taxon>Alphaproteobacteria</taxon>
        <taxon>Hyphomicrobiales</taxon>
        <taxon>Phyllobacteriaceae</taxon>
        <taxon>Mesorhizobium</taxon>
    </lineage>
</organism>
<sequence length="28" mass="2941">MIGHGPAKSAALFGFAILPYGLLNTFAY</sequence>
<evidence type="ECO:0000313" key="1">
    <source>
        <dbReference type="EMBL" id="CAH2399226.1"/>
    </source>
</evidence>
<name>A0ABN8JM88_9HYPH</name>
<keyword evidence="2" id="KW-1185">Reference proteome</keyword>
<protein>
    <submittedName>
        <fullName evidence="1">Uncharacterized protein</fullName>
    </submittedName>
</protein>
<proteinExistence type="predicted"/>
<dbReference type="Proteomes" id="UP001152604">
    <property type="component" value="Unassembled WGS sequence"/>
</dbReference>
<comment type="caution">
    <text evidence="1">The sequence shown here is derived from an EMBL/GenBank/DDBJ whole genome shotgun (WGS) entry which is preliminary data.</text>
</comment>
<evidence type="ECO:0000313" key="2">
    <source>
        <dbReference type="Proteomes" id="UP001152604"/>
    </source>
</evidence>
<gene>
    <name evidence="1" type="ORF">MES4922_210159</name>
</gene>
<reference evidence="1" key="1">
    <citation type="submission" date="2022-03" db="EMBL/GenBank/DDBJ databases">
        <authorList>
            <person name="Brunel B."/>
        </authorList>
    </citation>
    <scope>NUCLEOTIDE SEQUENCE</scope>
    <source>
        <strain evidence="1">STM4922sample</strain>
    </source>
</reference>
<accession>A0ABN8JM88</accession>
<dbReference type="EMBL" id="CAKXZS010000014">
    <property type="protein sequence ID" value="CAH2399226.1"/>
    <property type="molecule type" value="Genomic_DNA"/>
</dbReference>